<feature type="binding site" evidence="8">
    <location>
        <begin position="218"/>
        <end position="220"/>
    </location>
    <ligand>
        <name>substrate</name>
    </ligand>
</feature>
<dbReference type="InterPro" id="IPR035078">
    <property type="entry name" value="PEP_carboxykinase_GTP_N"/>
</dbReference>
<evidence type="ECO:0000256" key="1">
    <source>
        <dbReference type="ARBA" id="ARBA00005796"/>
    </source>
</evidence>
<dbReference type="GO" id="GO:0019543">
    <property type="term" value="P:propionate catabolic process"/>
    <property type="evidence" value="ECO:0007669"/>
    <property type="project" value="TreeGrafter"/>
</dbReference>
<dbReference type="EC" id="4.1.1.32" evidence="8"/>
<dbReference type="EMBL" id="QMPY01000032">
    <property type="protein sequence ID" value="RLE08318.1"/>
    <property type="molecule type" value="Genomic_DNA"/>
</dbReference>
<dbReference type="PIRSF" id="PIRSF001348">
    <property type="entry name" value="PEP_carboxykinase_GTP"/>
    <property type="match status" value="1"/>
</dbReference>
<feature type="binding site" evidence="8">
    <location>
        <position position="246"/>
    </location>
    <ligand>
        <name>Mn(2+)</name>
        <dbReference type="ChEBI" id="CHEBI:29035"/>
    </ligand>
</feature>
<comment type="similarity">
    <text evidence="1 8">Belongs to the phosphoenolpyruvate carboxykinase [GTP] family.</text>
</comment>
<dbReference type="GO" id="GO:0033993">
    <property type="term" value="P:response to lipid"/>
    <property type="evidence" value="ECO:0007669"/>
    <property type="project" value="TreeGrafter"/>
</dbReference>
<keyword evidence="11" id="KW-0808">Transferase</keyword>
<gene>
    <name evidence="8" type="primary">pckG</name>
    <name evidence="11" type="ORF">DRZ78_01305</name>
</gene>
<reference evidence="11 12" key="1">
    <citation type="submission" date="2018-06" db="EMBL/GenBank/DDBJ databases">
        <title>Extensive metabolic versatility and redundancy in microbially diverse, dynamic hydrothermal sediments.</title>
        <authorList>
            <person name="Dombrowski N."/>
            <person name="Teske A."/>
            <person name="Baker B.J."/>
        </authorList>
    </citation>
    <scope>NUCLEOTIDE SEQUENCE [LARGE SCALE GENOMIC DNA]</scope>
    <source>
        <strain evidence="11">B7_G13</strain>
    </source>
</reference>
<dbReference type="PANTHER" id="PTHR11561">
    <property type="entry name" value="PHOSPHOENOLPYRUVATE CARBOXYKINASE"/>
    <property type="match status" value="1"/>
</dbReference>
<dbReference type="InterPro" id="IPR013035">
    <property type="entry name" value="PEP_carboxykinase_C"/>
</dbReference>
<dbReference type="GO" id="GO:0005525">
    <property type="term" value="F:GTP binding"/>
    <property type="evidence" value="ECO:0007669"/>
    <property type="project" value="UniProtKB-UniRule"/>
</dbReference>
<keyword evidence="6 8" id="KW-0464">Manganese</keyword>
<feature type="active site" evidence="8">
    <location>
        <position position="270"/>
    </location>
</feature>
<evidence type="ECO:0000256" key="5">
    <source>
        <dbReference type="ARBA" id="ARBA00023134"/>
    </source>
</evidence>
<comment type="catalytic activity">
    <reaction evidence="8">
        <text>oxaloacetate + GTP = phosphoenolpyruvate + GDP + CO2</text>
        <dbReference type="Rhea" id="RHEA:10388"/>
        <dbReference type="ChEBI" id="CHEBI:16452"/>
        <dbReference type="ChEBI" id="CHEBI:16526"/>
        <dbReference type="ChEBI" id="CHEBI:37565"/>
        <dbReference type="ChEBI" id="CHEBI:58189"/>
        <dbReference type="ChEBI" id="CHEBI:58702"/>
        <dbReference type="EC" id="4.1.1.32"/>
    </reaction>
</comment>
<evidence type="ECO:0000256" key="6">
    <source>
        <dbReference type="ARBA" id="ARBA00023211"/>
    </source>
</evidence>
<evidence type="ECO:0000259" key="10">
    <source>
        <dbReference type="Pfam" id="PF17297"/>
    </source>
</evidence>
<dbReference type="GO" id="GO:0042594">
    <property type="term" value="P:response to starvation"/>
    <property type="evidence" value="ECO:0007669"/>
    <property type="project" value="TreeGrafter"/>
</dbReference>
<evidence type="ECO:0000256" key="7">
    <source>
        <dbReference type="ARBA" id="ARBA00023239"/>
    </source>
</evidence>
<dbReference type="GO" id="GO:0030145">
    <property type="term" value="F:manganese ion binding"/>
    <property type="evidence" value="ECO:0007669"/>
    <property type="project" value="UniProtKB-UniRule"/>
</dbReference>
<dbReference type="InterPro" id="IPR008209">
    <property type="entry name" value="PEP_carboxykinase_GTP"/>
</dbReference>
<dbReference type="Gene3D" id="3.90.228.20">
    <property type="match status" value="2"/>
</dbReference>
<comment type="function">
    <text evidence="8">Catalyzes the conversion of oxaloacetate (OAA) to phosphoenolpyruvate (PEP), the rate-limiting step in the metabolic pathway that produces glucose from lactate and other precursors derived from the citric acid cycle.</text>
</comment>
<feature type="domain" description="Phosphoenolpyruvate carboxykinase GTP-utilising N-terminal" evidence="10">
    <location>
        <begin position="28"/>
        <end position="237"/>
    </location>
</feature>
<keyword evidence="7 8" id="KW-0456">Lyase</keyword>
<dbReference type="InterPro" id="IPR008210">
    <property type="entry name" value="PEP_carboxykinase_N"/>
</dbReference>
<dbReference type="GO" id="GO:0004613">
    <property type="term" value="F:phosphoenolpyruvate carboxykinase (GTP) activity"/>
    <property type="evidence" value="ECO:0007669"/>
    <property type="project" value="UniProtKB-UniRule"/>
</dbReference>
<protein>
    <recommendedName>
        <fullName evidence="8">Phosphoenolpyruvate carboxykinase [GTP]</fullName>
        <shortName evidence="8">PEP carboxykinase</shortName>
        <shortName evidence="8">PEPCK</shortName>
        <ecNumber evidence="8">4.1.1.32</ecNumber>
    </recommendedName>
    <alternativeName>
        <fullName evidence="8">GTP-dependent phosphoenolpyruvate carboxykinase</fullName>
        <shortName evidence="8">GTP-PEPCK</shortName>
    </alternativeName>
</protein>
<dbReference type="SUPFAM" id="SSF68923">
    <property type="entry name" value="PEP carboxykinase N-terminal domain"/>
    <property type="match status" value="1"/>
</dbReference>
<evidence type="ECO:0000256" key="2">
    <source>
        <dbReference type="ARBA" id="ARBA00022723"/>
    </source>
</evidence>
<comment type="cofactor">
    <cofactor evidence="8">
        <name>Mn(2+)</name>
        <dbReference type="ChEBI" id="CHEBI:29035"/>
    </cofactor>
    <text evidence="8">Binds 1 Mn(2+) ion per subunit.</text>
</comment>
<keyword evidence="11" id="KW-0418">Kinase</keyword>
<evidence type="ECO:0000256" key="3">
    <source>
        <dbReference type="ARBA" id="ARBA00022741"/>
    </source>
</evidence>
<dbReference type="PANTHER" id="PTHR11561:SF0">
    <property type="entry name" value="PHOSPHOENOLPYRUVATE CARBOXYKINASE [GTP]-RELATED"/>
    <property type="match status" value="1"/>
</dbReference>
<keyword evidence="8" id="KW-0312">Gluconeogenesis</keyword>
<dbReference type="HAMAP" id="MF_00452">
    <property type="entry name" value="PEPCK_GTP"/>
    <property type="match status" value="1"/>
</dbReference>
<feature type="binding site" evidence="8">
    <location>
        <position position="415"/>
    </location>
    <ligand>
        <name>GTP</name>
        <dbReference type="ChEBI" id="CHEBI:37565"/>
    </ligand>
</feature>
<keyword evidence="11" id="KW-0670">Pyruvate</keyword>
<dbReference type="AlphaFoldDB" id="A0A662D2G9"/>
<sequence>MGLEILEERCLPGHFERLASLNNKKILEFIAKYAEVCDPDSIFVRTDSKIDAEYIRKKAIELGEEKPLKISGHTVHFDGFYDQARDKENTKFLITPDMKLSELNCIDREEGLREMHQLLKGIMKGKQMFVLFLCLGPVNSEFSIYAVQLTDSCYVAHSEDILYRPAYKIFKENPDIEFFKYVHSAGQLDENKTSKNIDKRRVYVDFLENTVYSVNTQYAGNTVGLKKPSLRLAIRKADKEGWLAEHMFLMGVFGPDKRKTYFTGAFPSFCGKTSTCMVKGEVILGDDIAYLRKREGKVYAVNVERGIFGIIKDVNPEDDPLIWECLNKEGEVIFTNVLVKDGIPFWQGDKRKPPEEGINFSGKWYKGKLDAQGKEIPLSHLNARYTIRLNVLRNCDSELDNPEGVLVEGIIYGGRDSDTWPPVFESFDWAHGVITIAASLESETTAATTGKTGIRKFNLMANLDFLSIPIGKYIKNHLDFARCLKKPPRIFGVNYFLKDEGGNYLTGMLDKRVWLKWMERRVHDELGAIRTPIGLLPQYEDLKRLFSEVLDKDYSEKDYEKQFTLRLPENIAKVERIEEIYRKLPDIPPILFECLEAQKKRLQRAREEYGDYVPPEIFRRKGEQL</sequence>
<dbReference type="Pfam" id="PF17297">
    <property type="entry name" value="PEPCK_N"/>
    <property type="match status" value="1"/>
</dbReference>
<dbReference type="GO" id="GO:0016301">
    <property type="term" value="F:kinase activity"/>
    <property type="evidence" value="ECO:0007669"/>
    <property type="project" value="UniProtKB-KW"/>
</dbReference>
<dbReference type="InterPro" id="IPR035077">
    <property type="entry name" value="PEP_carboxykinase_GTP_C"/>
</dbReference>
<name>A0A662D2G9_UNCAE</name>
<dbReference type="SUPFAM" id="SSF53795">
    <property type="entry name" value="PEP carboxykinase-like"/>
    <property type="match status" value="1"/>
</dbReference>
<keyword evidence="5 8" id="KW-0342">GTP-binding</keyword>
<dbReference type="UniPathway" id="UPA00138"/>
<feature type="binding site" evidence="8">
    <location>
        <begin position="382"/>
        <end position="384"/>
    </location>
    <ligand>
        <name>substrate</name>
    </ligand>
</feature>
<feature type="domain" description="Phosphoenolpyruvate carboxykinase C-terminal P-loop" evidence="9">
    <location>
        <begin position="242"/>
        <end position="601"/>
    </location>
</feature>
<comment type="subunit">
    <text evidence="8">Monomer.</text>
</comment>
<feature type="binding site" evidence="8">
    <location>
        <position position="287"/>
    </location>
    <ligand>
        <name>Mn(2+)</name>
        <dbReference type="ChEBI" id="CHEBI:29035"/>
    </ligand>
</feature>
<evidence type="ECO:0000313" key="12">
    <source>
        <dbReference type="Proteomes" id="UP000277457"/>
    </source>
</evidence>
<evidence type="ECO:0000313" key="11">
    <source>
        <dbReference type="EMBL" id="RLE08318.1"/>
    </source>
</evidence>
<organism evidence="11 12">
    <name type="scientific">Aerophobetes bacterium</name>
    <dbReference type="NCBI Taxonomy" id="2030807"/>
    <lineage>
        <taxon>Bacteria</taxon>
        <taxon>Candidatus Aerophobota</taxon>
    </lineage>
</organism>
<evidence type="ECO:0000256" key="8">
    <source>
        <dbReference type="HAMAP-Rule" id="MF_00452"/>
    </source>
</evidence>
<accession>A0A662D2G9</accession>
<dbReference type="GO" id="GO:0071333">
    <property type="term" value="P:cellular response to glucose stimulus"/>
    <property type="evidence" value="ECO:0007669"/>
    <property type="project" value="TreeGrafter"/>
</dbReference>
<feature type="binding site" evidence="8">
    <location>
        <position position="268"/>
    </location>
    <ligand>
        <name>substrate</name>
    </ligand>
</feature>
<keyword evidence="2 8" id="KW-0479">Metal-binding</keyword>
<feature type="binding site" evidence="8">
    <location>
        <position position="227"/>
    </location>
    <ligand>
        <name>Mn(2+)</name>
        <dbReference type="ChEBI" id="CHEBI:29035"/>
    </ligand>
</feature>
<dbReference type="Pfam" id="PF00821">
    <property type="entry name" value="PEPCK_GTP"/>
    <property type="match status" value="1"/>
</dbReference>
<feature type="binding site" evidence="8">
    <location>
        <position position="85"/>
    </location>
    <ligand>
        <name>substrate</name>
    </ligand>
</feature>
<dbReference type="GO" id="GO:0006094">
    <property type="term" value="P:gluconeogenesis"/>
    <property type="evidence" value="ECO:0007669"/>
    <property type="project" value="UniProtKB-UniRule"/>
</dbReference>
<evidence type="ECO:0000259" key="9">
    <source>
        <dbReference type="Pfam" id="PF00821"/>
    </source>
</evidence>
<comment type="caution">
    <text evidence="11">The sequence shown here is derived from an EMBL/GenBank/DDBJ whole genome shotgun (WGS) entry which is preliminary data.</text>
</comment>
<keyword evidence="3 8" id="KW-0547">Nucleotide-binding</keyword>
<dbReference type="NCBIfam" id="NF003253">
    <property type="entry name" value="PRK04210.1"/>
    <property type="match status" value="1"/>
</dbReference>
<dbReference type="GO" id="GO:0046327">
    <property type="term" value="P:glycerol biosynthetic process from pyruvate"/>
    <property type="evidence" value="ECO:0007669"/>
    <property type="project" value="TreeGrafter"/>
</dbReference>
<dbReference type="GO" id="GO:0005829">
    <property type="term" value="C:cytosol"/>
    <property type="evidence" value="ECO:0007669"/>
    <property type="project" value="TreeGrafter"/>
</dbReference>
<dbReference type="Proteomes" id="UP000277457">
    <property type="component" value="Unassembled WGS sequence"/>
</dbReference>
<feature type="binding site" evidence="8">
    <location>
        <position position="384"/>
    </location>
    <ligand>
        <name>GTP</name>
        <dbReference type="ChEBI" id="CHEBI:37565"/>
    </ligand>
</feature>
<keyword evidence="8" id="KW-0963">Cytoplasm</keyword>
<dbReference type="Gene3D" id="3.40.449.10">
    <property type="entry name" value="Phosphoenolpyruvate Carboxykinase, domain 1"/>
    <property type="match status" value="1"/>
</dbReference>
<comment type="pathway">
    <text evidence="8">Carbohydrate biosynthesis; gluconeogenesis.</text>
</comment>
<dbReference type="GO" id="GO:0006107">
    <property type="term" value="P:oxaloacetate metabolic process"/>
    <property type="evidence" value="ECO:0007669"/>
    <property type="project" value="TreeGrafter"/>
</dbReference>
<proteinExistence type="inferred from homology"/>
<keyword evidence="4 8" id="KW-0210">Decarboxylase</keyword>
<comment type="caution">
    <text evidence="8">Lacks conserved residue(s) required for the propagation of feature annotation.</text>
</comment>
<evidence type="ECO:0000256" key="4">
    <source>
        <dbReference type="ARBA" id="ARBA00022793"/>
    </source>
</evidence>
<comment type="subcellular location">
    <subcellularLocation>
        <location evidence="8">Cytoplasm</location>
    </subcellularLocation>
</comment>